<proteinExistence type="predicted"/>
<evidence type="ECO:0000256" key="1">
    <source>
        <dbReference type="SAM" id="Phobius"/>
    </source>
</evidence>
<accession>A0A7D3V625</accession>
<reference evidence="2 3" key="1">
    <citation type="submission" date="2020-04" db="EMBL/GenBank/DDBJ databases">
        <title>Advantages and limits of metagenomic assembly and binning of a giant virus.</title>
        <authorList>
            <person name="Schulz F."/>
            <person name="Andreani J."/>
            <person name="Francis R."/>
            <person name="Boudjemaa H."/>
            <person name="Bou Khalil J.Y."/>
            <person name="Lee J."/>
            <person name="La Scola B."/>
            <person name="Woyke T."/>
        </authorList>
    </citation>
    <scope>NUCLEOTIDE SEQUENCE [LARGE SCALE GENOMIC DNA]</scope>
    <source>
        <strain evidence="2 3">FV1/VV64</strain>
    </source>
</reference>
<keyword evidence="1" id="KW-0812">Transmembrane</keyword>
<dbReference type="EMBL" id="MT418680">
    <property type="protein sequence ID" value="QKF94772.1"/>
    <property type="molecule type" value="Genomic_DNA"/>
</dbReference>
<evidence type="ECO:0000313" key="3">
    <source>
        <dbReference type="Proteomes" id="UP001162001"/>
    </source>
</evidence>
<keyword evidence="1" id="KW-0472">Membrane</keyword>
<keyword evidence="1" id="KW-1133">Transmembrane helix</keyword>
<dbReference type="Proteomes" id="UP001162001">
    <property type="component" value="Segment"/>
</dbReference>
<gene>
    <name evidence="2" type="ORF">Fadolivirus_1_1314</name>
</gene>
<keyword evidence="3" id="KW-1185">Reference proteome</keyword>
<feature type="transmembrane region" description="Helical" evidence="1">
    <location>
        <begin position="20"/>
        <end position="39"/>
    </location>
</feature>
<feature type="transmembrane region" description="Helical" evidence="1">
    <location>
        <begin position="51"/>
        <end position="72"/>
    </location>
</feature>
<evidence type="ECO:0000313" key="2">
    <source>
        <dbReference type="EMBL" id="QKF94772.1"/>
    </source>
</evidence>
<organism evidence="2 3">
    <name type="scientific">Fadolivirus FV1/VV64</name>
    <dbReference type="NCBI Taxonomy" id="3070911"/>
    <lineage>
        <taxon>Viruses</taxon>
        <taxon>Varidnaviria</taxon>
        <taxon>Bamfordvirae</taxon>
        <taxon>Nucleocytoviricota</taxon>
        <taxon>Megaviricetes</taxon>
        <taxon>Imitervirales</taxon>
        <taxon>Mimiviridae</taxon>
        <taxon>Klosneuvirinae</taxon>
        <taxon>Fadolivirus</taxon>
        <taxon>Fadolivirus algeromassiliense</taxon>
    </lineage>
</organism>
<sequence>MFRWYNYLDDTVKKIVNYNAILALVATILSIYSIMTLALDKESTGYGVFEFFIIVFIIVEIVSVGISLYSIFSAIYHNNAGYVFAFINEVNWSVFMVVYGSMFIIGCLISLFSILHNNGIHAGIMVIYVVYWSLAIILLVIPTILYCIIPAYQKCCDLINDTVSRINQRENQANGYSNV</sequence>
<feature type="transmembrane region" description="Helical" evidence="1">
    <location>
        <begin position="92"/>
        <end position="114"/>
    </location>
</feature>
<name>A0A7D3V625_9VIRU</name>
<protein>
    <submittedName>
        <fullName evidence="2">Uncharacterized protein</fullName>
    </submittedName>
</protein>
<feature type="transmembrane region" description="Helical" evidence="1">
    <location>
        <begin position="126"/>
        <end position="152"/>
    </location>
</feature>